<keyword evidence="1" id="KW-0489">Methyltransferase</keyword>
<name>A0ACD5DC82_9LACO</name>
<evidence type="ECO:0000313" key="2">
    <source>
        <dbReference type="Proteomes" id="UP001149860"/>
    </source>
</evidence>
<accession>A0ACD5DC82</accession>
<dbReference type="EC" id="2.1.1.223" evidence="1"/>
<keyword evidence="2" id="KW-1185">Reference proteome</keyword>
<organism evidence="1 2">
    <name type="scientific">Lentilactobacillus terminaliae</name>
    <dbReference type="NCBI Taxonomy" id="3003483"/>
    <lineage>
        <taxon>Bacteria</taxon>
        <taxon>Bacillati</taxon>
        <taxon>Bacillota</taxon>
        <taxon>Bacilli</taxon>
        <taxon>Lactobacillales</taxon>
        <taxon>Lactobacillaceae</taxon>
        <taxon>Lentilactobacillus</taxon>
    </lineage>
</organism>
<dbReference type="Proteomes" id="UP001149860">
    <property type="component" value="Chromosome"/>
</dbReference>
<evidence type="ECO:0000313" key="1">
    <source>
        <dbReference type="EMBL" id="XFD38966.1"/>
    </source>
</evidence>
<reference evidence="1" key="1">
    <citation type="submission" date="2024-08" db="EMBL/GenBank/DDBJ databases">
        <title>Lentilactobacillus sp. nov., isolated from tree bark.</title>
        <authorList>
            <person name="Phuengjayaem S."/>
            <person name="Tanasupawat S."/>
        </authorList>
    </citation>
    <scope>NUCLEOTIDE SEQUENCE</scope>
    <source>
        <strain evidence="1">SPB1-3</strain>
    </source>
</reference>
<proteinExistence type="predicted"/>
<keyword evidence="1" id="KW-0808">Transferase</keyword>
<gene>
    <name evidence="1" type="ORF">O0236_005890</name>
</gene>
<protein>
    <submittedName>
        <fullName evidence="1">tRNA1(Val) (Adenine(37)-N6)-methyltransferase</fullName>
        <ecNumber evidence="1">2.1.1.223</ecNumber>
    </submittedName>
</protein>
<dbReference type="EMBL" id="CP168151">
    <property type="protein sequence ID" value="XFD38966.1"/>
    <property type="molecule type" value="Genomic_DNA"/>
</dbReference>
<sequence>MNSYLKDDERIDQLYSKNISIIQSSKVFSFSLDAVLLAEFAAVSRNKTKKIVDLCAGNGAVGLFISERTNAKIYEVEIQDRLADMASRSVKLNNLEDQITVINDDLQNTTNYVKKDSVDVVTVNPPYFLNYETSEKNPNEYLAIARHEITTNLSQVVQAAGALLKMNGKFFMVHRPDRLTDILVTMREHRIEPKSLQFVRPSKGKLANMVLVSGIKDGHYNGVKILDDVIVHDGDHYSESIEMMLYGKR</sequence>